<evidence type="ECO:0000313" key="3">
    <source>
        <dbReference type="EMBL" id="RCR66774.1"/>
    </source>
</evidence>
<sequence>MKTIVLATDFSKSAKPASDFALQLAMLLKARLVLLNVYHHPLRIPALQAVFTPMEEKNKVSARRKLYRLRDKLQTAAGGRLTISVMAREGSTLETINAVVKEQKADLLVMGTAGANSPGARYFGSQATEMILHTLVPLLLVPPAAHFVPFKNIVVAIDFGKPVDALALDGVLRFATRFDAFLNILGVSDKPADPAIQQAAEAVRDLLRHRPHTVTVVGGDDLTRTILEFTQANRADLVMMLPKSHNRFLFSILESNTQQMARQSDVPVLAIV</sequence>
<reference evidence="3 4" key="1">
    <citation type="submission" date="2018-07" db="EMBL/GenBank/DDBJ databases">
        <title>Genome analysis of Larkinella rosea.</title>
        <authorList>
            <person name="Zhou Z."/>
            <person name="Wang G."/>
        </authorList>
    </citation>
    <scope>NUCLEOTIDE SEQUENCE [LARGE SCALE GENOMIC DNA]</scope>
    <source>
        <strain evidence="4">zzj9</strain>
    </source>
</reference>
<dbReference type="SUPFAM" id="SSF52402">
    <property type="entry name" value="Adenine nucleotide alpha hydrolases-like"/>
    <property type="match status" value="2"/>
</dbReference>
<dbReference type="EMBL" id="QOWE01000024">
    <property type="protein sequence ID" value="RCR66774.1"/>
    <property type="molecule type" value="Genomic_DNA"/>
</dbReference>
<proteinExistence type="inferred from homology"/>
<dbReference type="Pfam" id="PF00582">
    <property type="entry name" value="Usp"/>
    <property type="match status" value="2"/>
</dbReference>
<dbReference type="CDD" id="cd00293">
    <property type="entry name" value="USP-like"/>
    <property type="match status" value="2"/>
</dbReference>
<gene>
    <name evidence="3" type="ORF">DUE52_24790</name>
</gene>
<feature type="domain" description="UspA" evidence="2">
    <location>
        <begin position="150"/>
        <end position="270"/>
    </location>
</feature>
<evidence type="ECO:0000259" key="2">
    <source>
        <dbReference type="Pfam" id="PF00582"/>
    </source>
</evidence>
<dbReference type="OrthoDB" id="1522603at2"/>
<dbReference type="RefSeq" id="WP_114408768.1">
    <property type="nucleotide sequence ID" value="NZ_QOWE01000024.1"/>
</dbReference>
<accession>A0A368JJC0</accession>
<evidence type="ECO:0000256" key="1">
    <source>
        <dbReference type="ARBA" id="ARBA00008791"/>
    </source>
</evidence>
<dbReference type="PANTHER" id="PTHR46268">
    <property type="entry name" value="STRESS RESPONSE PROTEIN NHAX"/>
    <property type="match status" value="1"/>
</dbReference>
<dbReference type="PRINTS" id="PR01438">
    <property type="entry name" value="UNVRSLSTRESS"/>
</dbReference>
<feature type="domain" description="UspA" evidence="2">
    <location>
        <begin position="1"/>
        <end position="142"/>
    </location>
</feature>
<dbReference type="AlphaFoldDB" id="A0A368JJC0"/>
<dbReference type="Gene3D" id="3.40.50.12370">
    <property type="match status" value="1"/>
</dbReference>
<organism evidence="3 4">
    <name type="scientific">Larkinella punicea</name>
    <dbReference type="NCBI Taxonomy" id="2315727"/>
    <lineage>
        <taxon>Bacteria</taxon>
        <taxon>Pseudomonadati</taxon>
        <taxon>Bacteroidota</taxon>
        <taxon>Cytophagia</taxon>
        <taxon>Cytophagales</taxon>
        <taxon>Spirosomataceae</taxon>
        <taxon>Larkinella</taxon>
    </lineage>
</organism>
<dbReference type="PANTHER" id="PTHR46268:SF6">
    <property type="entry name" value="UNIVERSAL STRESS PROTEIN UP12"/>
    <property type="match status" value="1"/>
</dbReference>
<dbReference type="InterPro" id="IPR006015">
    <property type="entry name" value="Universal_stress_UspA"/>
</dbReference>
<name>A0A368JJC0_9BACT</name>
<evidence type="ECO:0000313" key="4">
    <source>
        <dbReference type="Proteomes" id="UP000253383"/>
    </source>
</evidence>
<comment type="caution">
    <text evidence="3">The sequence shown here is derived from an EMBL/GenBank/DDBJ whole genome shotgun (WGS) entry which is preliminary data.</text>
</comment>
<keyword evidence="4" id="KW-1185">Reference proteome</keyword>
<comment type="similarity">
    <text evidence="1">Belongs to the universal stress protein A family.</text>
</comment>
<dbReference type="Proteomes" id="UP000253383">
    <property type="component" value="Unassembled WGS sequence"/>
</dbReference>
<protein>
    <submittedName>
        <fullName evidence="3">Universal stress protein</fullName>
    </submittedName>
</protein>
<dbReference type="InterPro" id="IPR006016">
    <property type="entry name" value="UspA"/>
</dbReference>